<dbReference type="RefSeq" id="WP_108736443.1">
    <property type="nucleotide sequence ID" value="NZ_CP020919.1"/>
</dbReference>
<dbReference type="Proteomes" id="UP000244677">
    <property type="component" value="Chromosome"/>
</dbReference>
<dbReference type="KEGG" id="fki:FK004_07240"/>
<evidence type="ECO:0000313" key="3">
    <source>
        <dbReference type="Proteomes" id="UP000244677"/>
    </source>
</evidence>
<sequence>MAIPLEFVSHIKDKPTYFAEKIIKGICDRKPMYFLIEAEQRRPLNFDKKVYFTCGEKIHTIRKDEQNVWEIREVIIPVLRLVSENPDQNPTIQFAPAFHCMGIQKVVMVITDNNIQITIDGRPIHEIFERLKFALNDGFDYWSDFAAYWKPIIKKSPQGVYQGKIIHFTGFLY</sequence>
<dbReference type="EMBL" id="CP020919">
    <property type="protein sequence ID" value="AWG24814.1"/>
    <property type="molecule type" value="Genomic_DNA"/>
</dbReference>
<name>A0A2S1LM63_9FLAO</name>
<evidence type="ECO:0000313" key="2">
    <source>
        <dbReference type="EMBL" id="AWG25040.1"/>
    </source>
</evidence>
<gene>
    <name evidence="1" type="ORF">FK004_06015</name>
    <name evidence="2" type="ORF">FK004_07240</name>
</gene>
<proteinExistence type="predicted"/>
<protein>
    <submittedName>
        <fullName evidence="1">Uncharacterized protein</fullName>
    </submittedName>
</protein>
<dbReference type="EMBL" id="CP020919">
    <property type="protein sequence ID" value="AWG25040.1"/>
    <property type="molecule type" value="Genomic_DNA"/>
</dbReference>
<dbReference type="AlphaFoldDB" id="A0A2S1LM63"/>
<evidence type="ECO:0000313" key="1">
    <source>
        <dbReference type="EMBL" id="AWG24814.1"/>
    </source>
</evidence>
<keyword evidence="3" id="KW-1185">Reference proteome</keyword>
<dbReference type="OrthoDB" id="883020at2"/>
<organism evidence="1 3">
    <name type="scientific">Flavobacterium kingsejongi</name>
    <dbReference type="NCBI Taxonomy" id="1678728"/>
    <lineage>
        <taxon>Bacteria</taxon>
        <taxon>Pseudomonadati</taxon>
        <taxon>Bacteroidota</taxon>
        <taxon>Flavobacteriia</taxon>
        <taxon>Flavobacteriales</taxon>
        <taxon>Flavobacteriaceae</taxon>
        <taxon>Flavobacterium</taxon>
    </lineage>
</organism>
<reference evidence="1 3" key="1">
    <citation type="submission" date="2017-04" db="EMBL/GenBank/DDBJ databases">
        <title>Complete genome sequence of Flavobacterium kingsejong AJ004.</title>
        <authorList>
            <person name="Lee P.C."/>
        </authorList>
    </citation>
    <scope>NUCLEOTIDE SEQUENCE [LARGE SCALE GENOMIC DNA]</scope>
    <source>
        <strain evidence="1 3">AJ004</strain>
    </source>
</reference>
<accession>A0A2S1LM63</accession>
<dbReference type="KEGG" id="fki:FK004_06015"/>